<dbReference type="PANTHER" id="PTHR43289:SF34">
    <property type="entry name" value="SERINE_THREONINE-PROTEIN KINASE YBDM-RELATED"/>
    <property type="match status" value="1"/>
</dbReference>
<feature type="transmembrane region" description="Helical" evidence="5">
    <location>
        <begin position="283"/>
        <end position="304"/>
    </location>
</feature>
<dbReference type="InterPro" id="IPR011009">
    <property type="entry name" value="Kinase-like_dom_sf"/>
</dbReference>
<dbReference type="Gene3D" id="2.60.120.560">
    <property type="entry name" value="Exo-inulinase, domain 1"/>
    <property type="match status" value="1"/>
</dbReference>
<dbReference type="RefSeq" id="WP_239144017.1">
    <property type="nucleotide sequence ID" value="NZ_BOMT01000090.1"/>
</dbReference>
<accession>A0A1I2KY81</accession>
<gene>
    <name evidence="7" type="ORF">SAMN05421541_118117</name>
</gene>
<dbReference type="InterPro" id="IPR000719">
    <property type="entry name" value="Prot_kinase_dom"/>
</dbReference>
<dbReference type="SMART" id="SM00220">
    <property type="entry name" value="S_TKc"/>
    <property type="match status" value="1"/>
</dbReference>
<dbReference type="GO" id="GO:0005524">
    <property type="term" value="F:ATP binding"/>
    <property type="evidence" value="ECO:0007669"/>
    <property type="project" value="UniProtKB-KW"/>
</dbReference>
<evidence type="ECO:0000313" key="7">
    <source>
        <dbReference type="EMBL" id="SFF70001.1"/>
    </source>
</evidence>
<evidence type="ECO:0000259" key="6">
    <source>
        <dbReference type="PROSITE" id="PS50011"/>
    </source>
</evidence>
<dbReference type="InterPro" id="IPR008271">
    <property type="entry name" value="Ser/Thr_kinase_AS"/>
</dbReference>
<evidence type="ECO:0000256" key="1">
    <source>
        <dbReference type="ARBA" id="ARBA00022679"/>
    </source>
</evidence>
<dbReference type="Gene3D" id="3.30.200.20">
    <property type="entry name" value="Phosphorylase Kinase, domain 1"/>
    <property type="match status" value="1"/>
</dbReference>
<proteinExistence type="predicted"/>
<name>A0A1I2KY81_9ACTN</name>
<keyword evidence="8" id="KW-1185">Reference proteome</keyword>
<keyword evidence="5" id="KW-0812">Transmembrane</keyword>
<sequence length="631" mass="66353">MGSVYLAEDPAGRLVAVKVIRPEYAHEPEYRARFRSEVNRAREVPPFCTAEVLDADPDHDTPYLVVEYVDGPSLDEVVADQGPLTGGSLHGVSVGVAAALAAIHGAGVVHRDLKPRNVLFALGTPKVIDFGIARPLDPTSFHTRADQVVGTLAYMAPERLDAETDRLPTPAVDVFAWGAVVTFAGTGRTPFGGDSPAVTAARILTQPPRVGDLPPYLAELVAAALEKEPANRPTAPELLDRLLVTGAPSAPPLPVEIQRSAEAAQQSGRFTTGHRRRPGRRRLVTAAAAATAVVAVAVVAGLALRPTLSEDPPPAAPEVVTGPAVFDSLRTDSLFSVAGNEAGRCAYAGGGLRVTSTSADPMMCGDYQQIVFPPSQNISVRATLGNARSCATIWFRAGTEETFPGAYQVTVCPDRVGLAARIDGDATPVASADRATATGKAHLLQVVAAERQATVSIDGETVLTGPLDESSLVSGRVLFGVTGGSVTYADAQLRSGTDPAIPPAPGFLTGDAELVAAMHMVYDRGRVAIAEPAEYPTGAEYCRRLELTSPKCQNKYVPVTSGLRASLPIAARPVYLDFRPNERRCTDPATLAGTCEVSFDEFSTLDEPSPFPALVTIRGGKVTAVARLNLH</sequence>
<dbReference type="PROSITE" id="PS00108">
    <property type="entry name" value="PROTEIN_KINASE_ST"/>
    <property type="match status" value="1"/>
</dbReference>
<evidence type="ECO:0000256" key="4">
    <source>
        <dbReference type="ARBA" id="ARBA00022840"/>
    </source>
</evidence>
<organism evidence="7 8">
    <name type="scientific">Actinoplanes philippinensis</name>
    <dbReference type="NCBI Taxonomy" id="35752"/>
    <lineage>
        <taxon>Bacteria</taxon>
        <taxon>Bacillati</taxon>
        <taxon>Actinomycetota</taxon>
        <taxon>Actinomycetes</taxon>
        <taxon>Micromonosporales</taxon>
        <taxon>Micromonosporaceae</taxon>
        <taxon>Actinoplanes</taxon>
    </lineage>
</organism>
<dbReference type="GO" id="GO:0004674">
    <property type="term" value="F:protein serine/threonine kinase activity"/>
    <property type="evidence" value="ECO:0007669"/>
    <property type="project" value="UniProtKB-KW"/>
</dbReference>
<protein>
    <submittedName>
        <fullName evidence="7">Serine/threonine protein kinase</fullName>
    </submittedName>
</protein>
<evidence type="ECO:0000256" key="3">
    <source>
        <dbReference type="ARBA" id="ARBA00022777"/>
    </source>
</evidence>
<reference evidence="7 8" key="1">
    <citation type="submission" date="2016-10" db="EMBL/GenBank/DDBJ databases">
        <authorList>
            <person name="de Groot N.N."/>
        </authorList>
    </citation>
    <scope>NUCLEOTIDE SEQUENCE [LARGE SCALE GENOMIC DNA]</scope>
    <source>
        <strain evidence="7 8">DSM 43019</strain>
    </source>
</reference>
<dbReference type="CDD" id="cd14014">
    <property type="entry name" value="STKc_PknB_like"/>
    <property type="match status" value="1"/>
</dbReference>
<evidence type="ECO:0000313" key="8">
    <source>
        <dbReference type="Proteomes" id="UP000199645"/>
    </source>
</evidence>
<keyword evidence="5" id="KW-1133">Transmembrane helix</keyword>
<dbReference type="Pfam" id="PF00069">
    <property type="entry name" value="Pkinase"/>
    <property type="match status" value="1"/>
</dbReference>
<keyword evidence="3 7" id="KW-0418">Kinase</keyword>
<dbReference type="PROSITE" id="PS50011">
    <property type="entry name" value="PROTEIN_KINASE_DOM"/>
    <property type="match status" value="1"/>
</dbReference>
<dbReference type="PANTHER" id="PTHR43289">
    <property type="entry name" value="MITOGEN-ACTIVATED PROTEIN KINASE KINASE KINASE 20-RELATED"/>
    <property type="match status" value="1"/>
</dbReference>
<keyword evidence="5" id="KW-0472">Membrane</keyword>
<keyword evidence="2" id="KW-0547">Nucleotide-binding</keyword>
<evidence type="ECO:0000256" key="5">
    <source>
        <dbReference type="SAM" id="Phobius"/>
    </source>
</evidence>
<feature type="domain" description="Protein kinase" evidence="6">
    <location>
        <begin position="1"/>
        <end position="244"/>
    </location>
</feature>
<keyword evidence="7" id="KW-0723">Serine/threonine-protein kinase</keyword>
<dbReference type="Gene3D" id="1.10.510.10">
    <property type="entry name" value="Transferase(Phosphotransferase) domain 1"/>
    <property type="match status" value="1"/>
</dbReference>
<keyword evidence="1" id="KW-0808">Transferase</keyword>
<dbReference type="EMBL" id="FONV01000018">
    <property type="protein sequence ID" value="SFF70001.1"/>
    <property type="molecule type" value="Genomic_DNA"/>
</dbReference>
<dbReference type="STRING" id="35752.SAMN05421541_118117"/>
<dbReference type="AlphaFoldDB" id="A0A1I2KY81"/>
<keyword evidence="4" id="KW-0067">ATP-binding</keyword>
<dbReference type="Proteomes" id="UP000199645">
    <property type="component" value="Unassembled WGS sequence"/>
</dbReference>
<evidence type="ECO:0000256" key="2">
    <source>
        <dbReference type="ARBA" id="ARBA00022741"/>
    </source>
</evidence>
<dbReference type="SUPFAM" id="SSF56112">
    <property type="entry name" value="Protein kinase-like (PK-like)"/>
    <property type="match status" value="1"/>
</dbReference>